<proteinExistence type="predicted"/>
<keyword evidence="5 7" id="KW-0238">DNA-binding</keyword>
<evidence type="ECO:0000256" key="6">
    <source>
        <dbReference type="PROSITE-ProRule" id="PRU00042"/>
    </source>
</evidence>
<dbReference type="Pfam" id="PF05485">
    <property type="entry name" value="THAP"/>
    <property type="match status" value="1"/>
</dbReference>
<gene>
    <name evidence="11" type="primary">CSON012773</name>
</gene>
<keyword evidence="1" id="KW-0479">Metal-binding</keyword>
<dbReference type="AlphaFoldDB" id="A0A336M8X7"/>
<organism evidence="11">
    <name type="scientific">Culicoides sonorensis</name>
    <name type="common">Biting midge</name>
    <dbReference type="NCBI Taxonomy" id="179676"/>
    <lineage>
        <taxon>Eukaryota</taxon>
        <taxon>Metazoa</taxon>
        <taxon>Ecdysozoa</taxon>
        <taxon>Arthropoda</taxon>
        <taxon>Hexapoda</taxon>
        <taxon>Insecta</taxon>
        <taxon>Pterygota</taxon>
        <taxon>Neoptera</taxon>
        <taxon>Endopterygota</taxon>
        <taxon>Diptera</taxon>
        <taxon>Nematocera</taxon>
        <taxon>Chironomoidea</taxon>
        <taxon>Ceratopogonidae</taxon>
        <taxon>Ceratopogoninae</taxon>
        <taxon>Culicoides</taxon>
        <taxon>Monoculicoides</taxon>
    </lineage>
</organism>
<protein>
    <submittedName>
        <fullName evidence="11">CSON012773 protein</fullName>
    </submittedName>
</protein>
<dbReference type="Gene3D" id="3.30.160.60">
    <property type="entry name" value="Classic Zinc Finger"/>
    <property type="match status" value="1"/>
</dbReference>
<dbReference type="PANTHER" id="PTHR24409">
    <property type="entry name" value="ZINC FINGER PROTEIN 142"/>
    <property type="match status" value="1"/>
</dbReference>
<dbReference type="GO" id="GO:0000977">
    <property type="term" value="F:RNA polymerase II transcription regulatory region sequence-specific DNA binding"/>
    <property type="evidence" value="ECO:0007669"/>
    <property type="project" value="TreeGrafter"/>
</dbReference>
<dbReference type="SUPFAM" id="SSF57716">
    <property type="entry name" value="Glucocorticoid receptor-like (DNA-binding domain)"/>
    <property type="match status" value="1"/>
</dbReference>
<dbReference type="GO" id="GO:0000981">
    <property type="term" value="F:DNA-binding transcription factor activity, RNA polymerase II-specific"/>
    <property type="evidence" value="ECO:0007669"/>
    <property type="project" value="TreeGrafter"/>
</dbReference>
<dbReference type="SMART" id="SM00980">
    <property type="entry name" value="THAP"/>
    <property type="match status" value="1"/>
</dbReference>
<dbReference type="PANTHER" id="PTHR24409:SF295">
    <property type="entry name" value="AZ2-RELATED"/>
    <property type="match status" value="1"/>
</dbReference>
<evidence type="ECO:0000313" key="11">
    <source>
        <dbReference type="EMBL" id="SSX25821.1"/>
    </source>
</evidence>
<dbReference type="GO" id="GO:0008270">
    <property type="term" value="F:zinc ion binding"/>
    <property type="evidence" value="ECO:0007669"/>
    <property type="project" value="UniProtKB-KW"/>
</dbReference>
<evidence type="ECO:0000256" key="7">
    <source>
        <dbReference type="PROSITE-ProRule" id="PRU00309"/>
    </source>
</evidence>
<dbReference type="PROSITE" id="PS50157">
    <property type="entry name" value="ZINC_FINGER_C2H2_2"/>
    <property type="match status" value="1"/>
</dbReference>
<accession>A0A336M8X7</accession>
<evidence type="ECO:0000256" key="5">
    <source>
        <dbReference type="ARBA" id="ARBA00023125"/>
    </source>
</evidence>
<feature type="coiled-coil region" evidence="8">
    <location>
        <begin position="178"/>
        <end position="208"/>
    </location>
</feature>
<dbReference type="VEuPathDB" id="VectorBase:CSON012773"/>
<evidence type="ECO:0000256" key="1">
    <source>
        <dbReference type="ARBA" id="ARBA00022723"/>
    </source>
</evidence>
<reference evidence="11" key="1">
    <citation type="submission" date="2018-07" db="EMBL/GenBank/DDBJ databases">
        <authorList>
            <person name="Quirk P.G."/>
            <person name="Krulwich T.A."/>
        </authorList>
    </citation>
    <scope>NUCLEOTIDE SEQUENCE</scope>
</reference>
<dbReference type="SMART" id="SM00355">
    <property type="entry name" value="ZnF_C2H2"/>
    <property type="match status" value="4"/>
</dbReference>
<keyword evidence="4" id="KW-0862">Zinc</keyword>
<evidence type="ECO:0000256" key="3">
    <source>
        <dbReference type="ARBA" id="ARBA00022771"/>
    </source>
</evidence>
<name>A0A336M8X7_CULSO</name>
<keyword evidence="3 6" id="KW-0863">Zinc-finger</keyword>
<dbReference type="GO" id="GO:0005634">
    <property type="term" value="C:nucleus"/>
    <property type="evidence" value="ECO:0007669"/>
    <property type="project" value="TreeGrafter"/>
</dbReference>
<evidence type="ECO:0000256" key="8">
    <source>
        <dbReference type="SAM" id="Coils"/>
    </source>
</evidence>
<dbReference type="InterPro" id="IPR006612">
    <property type="entry name" value="THAP_Znf"/>
</dbReference>
<sequence>MDQKSQNKCCVPGCENLQSSSDCWFYEFPDDQDLFNTWIRQCGISPNTKNKDYSMMICSAHFDAYSFRNDGELYDDAVPSQNLPQVNETNKNTEIALEPSHLFVALFLDESGKIVNFSLVQYKTIEKWLQNDNLEYAVAEIFTNAADSVDAKLGLMGAEFNCNSCDTKREFGVVVMQKREKNEEILEIEQDEDEIEEEQENEIQVESENLKDKSICEETPIEELEERLVEYSSSTKVPEQSQKRKHGTEIILYPTRKPTKSRLIPPEPTHDTGKSEEIVHGITFHVKRSCNKCDFTSNDENILQRHVETCKDGYLTKLGFNNFKQSNRIRVNYSCSKCSLSILHRDLEAHAEFHINCAPFVCKCSKFFVSEEELAEHSKNCGLHVFTCKICHKEFVRKKDVMQHKMEVHDIDPQANKKFMITDYRKVE</sequence>
<dbReference type="EMBL" id="UFQT01000618">
    <property type="protein sequence ID" value="SSX25821.1"/>
    <property type="molecule type" value="Genomic_DNA"/>
</dbReference>
<feature type="domain" description="THAP-type" evidence="10">
    <location>
        <begin position="1"/>
        <end position="82"/>
    </location>
</feature>
<feature type="domain" description="C2H2-type" evidence="9">
    <location>
        <begin position="386"/>
        <end position="414"/>
    </location>
</feature>
<keyword evidence="8" id="KW-0175">Coiled coil</keyword>
<evidence type="ECO:0000259" key="10">
    <source>
        <dbReference type="PROSITE" id="PS50950"/>
    </source>
</evidence>
<keyword evidence="2" id="KW-0677">Repeat</keyword>
<evidence type="ECO:0000259" key="9">
    <source>
        <dbReference type="PROSITE" id="PS50157"/>
    </source>
</evidence>
<dbReference type="SMART" id="SM00692">
    <property type="entry name" value="DM3"/>
    <property type="match status" value="1"/>
</dbReference>
<dbReference type="InterPro" id="IPR013087">
    <property type="entry name" value="Znf_C2H2_type"/>
</dbReference>
<evidence type="ECO:0000256" key="4">
    <source>
        <dbReference type="ARBA" id="ARBA00022833"/>
    </source>
</evidence>
<dbReference type="PROSITE" id="PS50950">
    <property type="entry name" value="ZF_THAP"/>
    <property type="match status" value="1"/>
</dbReference>
<dbReference type="PROSITE" id="PS00028">
    <property type="entry name" value="ZINC_FINGER_C2H2_1"/>
    <property type="match status" value="1"/>
</dbReference>
<evidence type="ECO:0000256" key="2">
    <source>
        <dbReference type="ARBA" id="ARBA00022737"/>
    </source>
</evidence>